<proteinExistence type="predicted"/>
<sequence length="68" mass="6943">MVPWGCKSPPAGSFPPLMTLPGVLVPLVRCGSSNPTGAAKSTSKSVSRTDTAFLVPEGFVSSTAISYT</sequence>
<evidence type="ECO:0000313" key="2">
    <source>
        <dbReference type="Proteomes" id="UP000030686"/>
    </source>
</evidence>
<evidence type="ECO:0000313" key="1">
    <source>
        <dbReference type="EMBL" id="CDM27478.1"/>
    </source>
</evidence>
<keyword evidence="2" id="KW-1185">Reference proteome</keyword>
<gene>
    <name evidence="1" type="ORF">PROQFM164_S01g001289</name>
</gene>
<name>W6PTF2_PENRF</name>
<protein>
    <submittedName>
        <fullName evidence="1">Genomic scaffold, ProqFM164S01</fullName>
    </submittedName>
</protein>
<dbReference type="EMBL" id="HG792015">
    <property type="protein sequence ID" value="CDM27478.1"/>
    <property type="molecule type" value="Genomic_DNA"/>
</dbReference>
<dbReference type="AlphaFoldDB" id="W6PTF2"/>
<accession>W6PTF2</accession>
<organism evidence="1 2">
    <name type="scientific">Penicillium roqueforti (strain FM164)</name>
    <dbReference type="NCBI Taxonomy" id="1365484"/>
    <lineage>
        <taxon>Eukaryota</taxon>
        <taxon>Fungi</taxon>
        <taxon>Dikarya</taxon>
        <taxon>Ascomycota</taxon>
        <taxon>Pezizomycotina</taxon>
        <taxon>Eurotiomycetes</taxon>
        <taxon>Eurotiomycetidae</taxon>
        <taxon>Eurotiales</taxon>
        <taxon>Aspergillaceae</taxon>
        <taxon>Penicillium</taxon>
    </lineage>
</organism>
<reference evidence="1" key="1">
    <citation type="journal article" date="2014" name="Nat. Commun.">
        <title>Multiple recent horizontal transfers of a large genomic region in cheese making fungi.</title>
        <authorList>
            <person name="Cheeseman K."/>
            <person name="Ropars J."/>
            <person name="Renault P."/>
            <person name="Dupont J."/>
            <person name="Gouzy J."/>
            <person name="Branca A."/>
            <person name="Abraham A.L."/>
            <person name="Ceppi M."/>
            <person name="Conseiller E."/>
            <person name="Debuchy R."/>
            <person name="Malagnac F."/>
            <person name="Goarin A."/>
            <person name="Silar P."/>
            <person name="Lacoste S."/>
            <person name="Sallet E."/>
            <person name="Bensimon A."/>
            <person name="Giraud T."/>
            <person name="Brygoo Y."/>
        </authorList>
    </citation>
    <scope>NUCLEOTIDE SEQUENCE [LARGE SCALE GENOMIC DNA]</scope>
    <source>
        <strain evidence="1">FM164</strain>
    </source>
</reference>
<dbReference type="Proteomes" id="UP000030686">
    <property type="component" value="Unassembled WGS sequence"/>
</dbReference>